<evidence type="ECO:0000313" key="2">
    <source>
        <dbReference type="Proteomes" id="UP000467840"/>
    </source>
</evidence>
<accession>A0A6A6MCH9</accession>
<dbReference type="PANTHER" id="PTHR15140:SF37">
    <property type="entry name" value="UBIQUITIN-LIKE DOMAIN-CONTAINING PROTEIN"/>
    <property type="match status" value="1"/>
</dbReference>
<reference evidence="1 2" key="1">
    <citation type="journal article" date="2020" name="Mol. Plant">
        <title>The Chromosome-Based Rubber Tree Genome Provides New Insights into Spurge Genome Evolution and Rubber Biosynthesis.</title>
        <authorList>
            <person name="Liu J."/>
            <person name="Shi C."/>
            <person name="Shi C.C."/>
            <person name="Li W."/>
            <person name="Zhang Q.J."/>
            <person name="Zhang Y."/>
            <person name="Li K."/>
            <person name="Lu H.F."/>
            <person name="Shi C."/>
            <person name="Zhu S.T."/>
            <person name="Xiao Z.Y."/>
            <person name="Nan H."/>
            <person name="Yue Y."/>
            <person name="Zhu X.G."/>
            <person name="Wu Y."/>
            <person name="Hong X.N."/>
            <person name="Fan G.Y."/>
            <person name="Tong Y."/>
            <person name="Zhang D."/>
            <person name="Mao C.L."/>
            <person name="Liu Y.L."/>
            <person name="Hao S.J."/>
            <person name="Liu W.Q."/>
            <person name="Lv M.Q."/>
            <person name="Zhang H.B."/>
            <person name="Liu Y."/>
            <person name="Hu-Tang G.R."/>
            <person name="Wang J.P."/>
            <person name="Wang J.H."/>
            <person name="Sun Y.H."/>
            <person name="Ni S.B."/>
            <person name="Chen W.B."/>
            <person name="Zhang X.C."/>
            <person name="Jiao Y.N."/>
            <person name="Eichler E.E."/>
            <person name="Li G.H."/>
            <person name="Liu X."/>
            <person name="Gao L.Z."/>
        </authorList>
    </citation>
    <scope>NUCLEOTIDE SEQUENCE [LARGE SCALE GENOMIC DNA]</scope>
    <source>
        <strain evidence="2">cv. GT1</strain>
        <tissue evidence="1">Leaf</tissue>
    </source>
</reference>
<dbReference type="SUPFAM" id="SSF52058">
    <property type="entry name" value="L domain-like"/>
    <property type="match status" value="1"/>
</dbReference>
<dbReference type="Proteomes" id="UP000467840">
    <property type="component" value="Chromosome 14"/>
</dbReference>
<dbReference type="AlphaFoldDB" id="A0A6A6MCH9"/>
<dbReference type="EMBL" id="JAAGAX010000006">
    <property type="protein sequence ID" value="KAF2310195.1"/>
    <property type="molecule type" value="Genomic_DNA"/>
</dbReference>
<comment type="caution">
    <text evidence="1">The sequence shown here is derived from an EMBL/GenBank/DDBJ whole genome shotgun (WGS) entry which is preliminary data.</text>
</comment>
<name>A0A6A6MCH9_HEVBR</name>
<organism evidence="1 2">
    <name type="scientific">Hevea brasiliensis</name>
    <name type="common">Para rubber tree</name>
    <name type="synonym">Siphonia brasiliensis</name>
    <dbReference type="NCBI Taxonomy" id="3981"/>
    <lineage>
        <taxon>Eukaryota</taxon>
        <taxon>Viridiplantae</taxon>
        <taxon>Streptophyta</taxon>
        <taxon>Embryophyta</taxon>
        <taxon>Tracheophyta</taxon>
        <taxon>Spermatophyta</taxon>
        <taxon>Magnoliopsida</taxon>
        <taxon>eudicotyledons</taxon>
        <taxon>Gunneridae</taxon>
        <taxon>Pentapetalae</taxon>
        <taxon>rosids</taxon>
        <taxon>fabids</taxon>
        <taxon>Malpighiales</taxon>
        <taxon>Euphorbiaceae</taxon>
        <taxon>Crotonoideae</taxon>
        <taxon>Micrandreae</taxon>
        <taxon>Hevea</taxon>
    </lineage>
</organism>
<protein>
    <submittedName>
        <fullName evidence="1">Uncharacterized protein</fullName>
    </submittedName>
</protein>
<evidence type="ECO:0000313" key="1">
    <source>
        <dbReference type="EMBL" id="KAF2310195.1"/>
    </source>
</evidence>
<keyword evidence="2" id="KW-1185">Reference proteome</keyword>
<gene>
    <name evidence="1" type="ORF">GH714_007152</name>
</gene>
<dbReference type="InterPro" id="IPR032675">
    <property type="entry name" value="LRR_dom_sf"/>
</dbReference>
<proteinExistence type="predicted"/>
<sequence>MGILEKLRNLRFLQLNHSYEGSKMVCSAHGFPQLETLIFASLCELEEWEIEEGAMPYLMTLQLMNLNYLMMIPEGLKSVTAIQELKICGIRGELKNRVQVTDGVEGEDFDKGAGWMVRDDNGAVLYACQLQMDGLRDPKVA</sequence>
<dbReference type="Gene3D" id="3.80.10.10">
    <property type="entry name" value="Ribonuclease Inhibitor"/>
    <property type="match status" value="1"/>
</dbReference>
<dbReference type="PANTHER" id="PTHR15140">
    <property type="entry name" value="TUBULIN-SPECIFIC CHAPERONE E"/>
    <property type="match status" value="1"/>
</dbReference>